<dbReference type="AlphaFoldDB" id="A0AAW9CUC5"/>
<gene>
    <name evidence="2" type="ORF">C7S16_2488</name>
</gene>
<organism evidence="2 3">
    <name type="scientific">Burkholderia thailandensis</name>
    <dbReference type="NCBI Taxonomy" id="57975"/>
    <lineage>
        <taxon>Bacteria</taxon>
        <taxon>Pseudomonadati</taxon>
        <taxon>Pseudomonadota</taxon>
        <taxon>Betaproteobacteria</taxon>
        <taxon>Burkholderiales</taxon>
        <taxon>Burkholderiaceae</taxon>
        <taxon>Burkholderia</taxon>
        <taxon>pseudomallei group</taxon>
    </lineage>
</organism>
<evidence type="ECO:0000256" key="1">
    <source>
        <dbReference type="SAM" id="MobiDB-lite"/>
    </source>
</evidence>
<reference evidence="2" key="1">
    <citation type="submission" date="2018-08" db="EMBL/GenBank/DDBJ databases">
        <title>Identification of Burkholderia cepacia strains that express a Burkholderia pseudomallei-like capsular polysaccharide.</title>
        <authorList>
            <person name="Burtnick M.N."/>
            <person name="Vongsouvath M."/>
            <person name="Newton P."/>
            <person name="Wuthiekanun V."/>
            <person name="Limmathurotsakul D."/>
            <person name="Brett P.J."/>
            <person name="Chantratita N."/>
            <person name="Dance D.A."/>
        </authorList>
    </citation>
    <scope>NUCLEOTIDE SEQUENCE</scope>
    <source>
        <strain evidence="2">SBXCC001</strain>
    </source>
</reference>
<protein>
    <submittedName>
        <fullName evidence="2">Uncharacterized protein</fullName>
    </submittedName>
</protein>
<evidence type="ECO:0000313" key="2">
    <source>
        <dbReference type="EMBL" id="MDW9254240.1"/>
    </source>
</evidence>
<accession>A0AAW9CUC5</accession>
<evidence type="ECO:0000313" key="3">
    <source>
        <dbReference type="Proteomes" id="UP001272137"/>
    </source>
</evidence>
<proteinExistence type="predicted"/>
<dbReference type="Proteomes" id="UP001272137">
    <property type="component" value="Unassembled WGS sequence"/>
</dbReference>
<feature type="region of interest" description="Disordered" evidence="1">
    <location>
        <begin position="1"/>
        <end position="74"/>
    </location>
</feature>
<dbReference type="EMBL" id="QXCT01000002">
    <property type="protein sequence ID" value="MDW9254240.1"/>
    <property type="molecule type" value="Genomic_DNA"/>
</dbReference>
<sequence length="74" mass="8026">MVARMAESTRPREAAKVAGVRDALRPGGGLPEVDAKRAGDAGRRSCGERRRSRRAAPRHGVPPLARRPPRVDMC</sequence>
<name>A0AAW9CUC5_BURTH</name>
<feature type="compositionally biased region" description="Basic and acidic residues" evidence="1">
    <location>
        <begin position="33"/>
        <end position="49"/>
    </location>
</feature>
<comment type="caution">
    <text evidence="2">The sequence shown here is derived from an EMBL/GenBank/DDBJ whole genome shotgun (WGS) entry which is preliminary data.</text>
</comment>